<evidence type="ECO:0000256" key="4">
    <source>
        <dbReference type="ARBA" id="ARBA00022857"/>
    </source>
</evidence>
<organism evidence="6 7">
    <name type="scientific">Metabacillus niabensis</name>
    <dbReference type="NCBI Taxonomy" id="324854"/>
    <lineage>
        <taxon>Bacteria</taxon>
        <taxon>Bacillati</taxon>
        <taxon>Bacillota</taxon>
        <taxon>Bacilli</taxon>
        <taxon>Bacillales</taxon>
        <taxon>Bacillaceae</taxon>
        <taxon>Metabacillus</taxon>
    </lineage>
</organism>
<evidence type="ECO:0000256" key="1">
    <source>
        <dbReference type="ARBA" id="ARBA00004496"/>
    </source>
</evidence>
<dbReference type="EC" id="1.1.1.320" evidence="6"/>
<dbReference type="PANTHER" id="PTHR44085:SF2">
    <property type="entry name" value="SEPIAPTERIN REDUCTASE"/>
    <property type="match status" value="1"/>
</dbReference>
<name>A0ABT9Z006_9BACI</name>
<protein>
    <submittedName>
        <fullName evidence="6">Benzil reductase ((S)-benzoin forming)</fullName>
        <ecNumber evidence="6">1.1.1.320</ecNumber>
    </submittedName>
</protein>
<evidence type="ECO:0000313" key="6">
    <source>
        <dbReference type="EMBL" id="MDQ0225527.1"/>
    </source>
</evidence>
<dbReference type="InterPro" id="IPR051721">
    <property type="entry name" value="Biopterin_syn/organic_redct"/>
</dbReference>
<reference evidence="6 7" key="1">
    <citation type="submission" date="2023-07" db="EMBL/GenBank/DDBJ databases">
        <title>Genomic Encyclopedia of Type Strains, Phase IV (KMG-IV): sequencing the most valuable type-strain genomes for metagenomic binning, comparative biology and taxonomic classification.</title>
        <authorList>
            <person name="Goeker M."/>
        </authorList>
    </citation>
    <scope>NUCLEOTIDE SEQUENCE [LARGE SCALE GENOMIC DNA]</scope>
    <source>
        <strain evidence="6 7">DSM 17723</strain>
    </source>
</reference>
<keyword evidence="3" id="KW-0963">Cytoplasm</keyword>
<accession>A0ABT9Z006</accession>
<comment type="similarity">
    <text evidence="2">Belongs to the short-chain dehydrogenases/reductases (SDR) family.</text>
</comment>
<evidence type="ECO:0000256" key="5">
    <source>
        <dbReference type="ARBA" id="ARBA00023002"/>
    </source>
</evidence>
<dbReference type="InterPro" id="IPR036291">
    <property type="entry name" value="NAD(P)-bd_dom_sf"/>
</dbReference>
<sequence>MNYYIITGASKGLGEAIVKEMFMQENCIIYLSRSSNSELEELAKTNNVQLFYQSCDLTKIEEIEETVNKVFTKIDLVQAEKLTLINNAGMIEPIKQVGDAAANEIISNVQVNLLAPILLTEFFLKQLKSFNGQAVVVNITSGAANKSYSGWSTYCSTKAGLNMFTRTAGQEQGAQGNKRVIIGFSPGVMDTDMQGMIRTAGEEDFASLPMFKEYHEKGMLRKPSFVAKILVNLINSPLENGRVYDIKEFL</sequence>
<dbReference type="PANTHER" id="PTHR44085">
    <property type="entry name" value="SEPIAPTERIN REDUCTASE"/>
    <property type="match status" value="1"/>
</dbReference>
<dbReference type="Pfam" id="PF00106">
    <property type="entry name" value="adh_short"/>
    <property type="match status" value="1"/>
</dbReference>
<dbReference type="PROSITE" id="PS00061">
    <property type="entry name" value="ADH_SHORT"/>
    <property type="match status" value="1"/>
</dbReference>
<dbReference type="InterPro" id="IPR020904">
    <property type="entry name" value="Sc_DH/Rdtase_CS"/>
</dbReference>
<gene>
    <name evidence="6" type="ORF">J2S02_001871</name>
</gene>
<proteinExistence type="inferred from homology"/>
<comment type="caution">
    <text evidence="6">The sequence shown here is derived from an EMBL/GenBank/DDBJ whole genome shotgun (WGS) entry which is preliminary data.</text>
</comment>
<dbReference type="Proteomes" id="UP001232245">
    <property type="component" value="Unassembled WGS sequence"/>
</dbReference>
<dbReference type="NCBIfam" id="NF005381">
    <property type="entry name" value="PRK06924.1"/>
    <property type="match status" value="1"/>
</dbReference>
<evidence type="ECO:0000256" key="3">
    <source>
        <dbReference type="ARBA" id="ARBA00022490"/>
    </source>
</evidence>
<dbReference type="InterPro" id="IPR002347">
    <property type="entry name" value="SDR_fam"/>
</dbReference>
<dbReference type="RefSeq" id="WP_174880399.1">
    <property type="nucleotide sequence ID" value="NZ_CADEPK010000172.1"/>
</dbReference>
<dbReference type="EMBL" id="JAUSTZ010000003">
    <property type="protein sequence ID" value="MDQ0225527.1"/>
    <property type="molecule type" value="Genomic_DNA"/>
</dbReference>
<keyword evidence="4" id="KW-0521">NADP</keyword>
<comment type="subcellular location">
    <subcellularLocation>
        <location evidence="1">Cytoplasm</location>
    </subcellularLocation>
</comment>
<keyword evidence="5 6" id="KW-0560">Oxidoreductase</keyword>
<dbReference type="GO" id="GO:0016491">
    <property type="term" value="F:oxidoreductase activity"/>
    <property type="evidence" value="ECO:0007669"/>
    <property type="project" value="UniProtKB-KW"/>
</dbReference>
<keyword evidence="7" id="KW-1185">Reference proteome</keyword>
<dbReference type="SUPFAM" id="SSF51735">
    <property type="entry name" value="NAD(P)-binding Rossmann-fold domains"/>
    <property type="match status" value="1"/>
</dbReference>
<dbReference type="PRINTS" id="PR00081">
    <property type="entry name" value="GDHRDH"/>
</dbReference>
<evidence type="ECO:0000313" key="7">
    <source>
        <dbReference type="Proteomes" id="UP001232245"/>
    </source>
</evidence>
<evidence type="ECO:0000256" key="2">
    <source>
        <dbReference type="ARBA" id="ARBA00006484"/>
    </source>
</evidence>
<dbReference type="Gene3D" id="3.40.50.720">
    <property type="entry name" value="NAD(P)-binding Rossmann-like Domain"/>
    <property type="match status" value="1"/>
</dbReference>